<evidence type="ECO:0000313" key="2">
    <source>
        <dbReference type="Proteomes" id="UP000054466"/>
    </source>
</evidence>
<reference evidence="1 2" key="1">
    <citation type="submission" date="2015-01" db="EMBL/GenBank/DDBJ databases">
        <title>The Genome Sequence of Cladophialophora immunda CBS83496.</title>
        <authorList>
            <consortium name="The Broad Institute Genomics Platform"/>
            <person name="Cuomo C."/>
            <person name="de Hoog S."/>
            <person name="Gorbushina A."/>
            <person name="Stielow B."/>
            <person name="Teixiera M."/>
            <person name="Abouelleil A."/>
            <person name="Chapman S.B."/>
            <person name="Priest M."/>
            <person name="Young S.K."/>
            <person name="Wortman J."/>
            <person name="Nusbaum C."/>
            <person name="Birren B."/>
        </authorList>
    </citation>
    <scope>NUCLEOTIDE SEQUENCE [LARGE SCALE GENOMIC DNA]</scope>
    <source>
        <strain evidence="1 2">CBS 83496</strain>
    </source>
</reference>
<dbReference type="Proteomes" id="UP000054466">
    <property type="component" value="Unassembled WGS sequence"/>
</dbReference>
<organism evidence="1 2">
    <name type="scientific">Cladophialophora immunda</name>
    <dbReference type="NCBI Taxonomy" id="569365"/>
    <lineage>
        <taxon>Eukaryota</taxon>
        <taxon>Fungi</taxon>
        <taxon>Dikarya</taxon>
        <taxon>Ascomycota</taxon>
        <taxon>Pezizomycotina</taxon>
        <taxon>Eurotiomycetes</taxon>
        <taxon>Chaetothyriomycetidae</taxon>
        <taxon>Chaetothyriales</taxon>
        <taxon>Herpotrichiellaceae</taxon>
        <taxon>Cladophialophora</taxon>
    </lineage>
</organism>
<dbReference type="HOGENOM" id="CLU_1510432_0_0_1"/>
<dbReference type="RefSeq" id="XP_016252556.1">
    <property type="nucleotide sequence ID" value="XM_016390654.1"/>
</dbReference>
<dbReference type="VEuPathDB" id="FungiDB:PV07_03894"/>
<sequence>MPRKAKKESKGKGPDCHHTYDPITTIPVDLDVAIDILEEGATVLGRHLFNIEHHRYVEGFYTPESSNEARPLHLQAELAIERIMGTSNWAGGRPLKPLMDAVARDYERKWGHGGVYHDLLSTYPECRDEIEKNLDKHDMANYMVREIERSCYLVRRAAAQPPQPDRRTVYILGQIAST</sequence>
<proteinExistence type="predicted"/>
<dbReference type="GeneID" id="27343088"/>
<dbReference type="EMBL" id="KN847041">
    <property type="protein sequence ID" value="KIW32340.1"/>
    <property type="molecule type" value="Genomic_DNA"/>
</dbReference>
<keyword evidence="2" id="KW-1185">Reference proteome</keyword>
<evidence type="ECO:0000313" key="1">
    <source>
        <dbReference type="EMBL" id="KIW32340.1"/>
    </source>
</evidence>
<gene>
    <name evidence="1" type="ORF">PV07_03894</name>
</gene>
<name>A0A0D2CQR7_9EURO</name>
<accession>A0A0D2CQR7</accession>
<protein>
    <submittedName>
        <fullName evidence="1">Uncharacterized protein</fullName>
    </submittedName>
</protein>
<dbReference type="AlphaFoldDB" id="A0A0D2CQR7"/>